<dbReference type="Pfam" id="PF02463">
    <property type="entry name" value="SMC_N"/>
    <property type="match status" value="1"/>
</dbReference>
<evidence type="ECO:0000256" key="2">
    <source>
        <dbReference type="ARBA" id="ARBA00009441"/>
    </source>
</evidence>
<dbReference type="GO" id="GO:0043590">
    <property type="term" value="C:bacterial nucleoid"/>
    <property type="evidence" value="ECO:0007669"/>
    <property type="project" value="TreeGrafter"/>
</dbReference>
<comment type="similarity">
    <text evidence="2">Belongs to the RecN family.</text>
</comment>
<keyword evidence="5" id="KW-0227">DNA damage</keyword>
<evidence type="ECO:0000256" key="4">
    <source>
        <dbReference type="ARBA" id="ARBA00022741"/>
    </source>
</evidence>
<comment type="function">
    <text evidence="1">May be involved in recombinational repair of damaged DNA.</text>
</comment>
<dbReference type="InterPro" id="IPR004604">
    <property type="entry name" value="DNA_recomb/repair_RecN"/>
</dbReference>
<evidence type="ECO:0000256" key="8">
    <source>
        <dbReference type="ARBA" id="ARBA00033408"/>
    </source>
</evidence>
<evidence type="ECO:0000256" key="6">
    <source>
        <dbReference type="ARBA" id="ARBA00022840"/>
    </source>
</evidence>
<dbReference type="Gene3D" id="3.40.50.300">
    <property type="entry name" value="P-loop containing nucleotide triphosphate hydrolases"/>
    <property type="match status" value="2"/>
</dbReference>
<organism evidence="12">
    <name type="scientific">marine metagenome</name>
    <dbReference type="NCBI Taxonomy" id="408172"/>
    <lineage>
        <taxon>unclassified sequences</taxon>
        <taxon>metagenomes</taxon>
        <taxon>ecological metagenomes</taxon>
    </lineage>
</organism>
<evidence type="ECO:0000256" key="9">
    <source>
        <dbReference type="SAM" id="Coils"/>
    </source>
</evidence>
<evidence type="ECO:0000256" key="1">
    <source>
        <dbReference type="ARBA" id="ARBA00003618"/>
    </source>
</evidence>
<dbReference type="InterPro" id="IPR027417">
    <property type="entry name" value="P-loop_NTPase"/>
</dbReference>
<dbReference type="SUPFAM" id="SSF52540">
    <property type="entry name" value="P-loop containing nucleoside triphosphate hydrolases"/>
    <property type="match status" value="1"/>
</dbReference>
<dbReference type="PANTHER" id="PTHR11059:SF0">
    <property type="entry name" value="DNA REPAIR PROTEIN RECN"/>
    <property type="match status" value="1"/>
</dbReference>
<feature type="region of interest" description="Disordered" evidence="10">
    <location>
        <begin position="495"/>
        <end position="520"/>
    </location>
</feature>
<evidence type="ECO:0000259" key="11">
    <source>
        <dbReference type="Pfam" id="PF02463"/>
    </source>
</evidence>
<evidence type="ECO:0000256" key="3">
    <source>
        <dbReference type="ARBA" id="ARBA00021315"/>
    </source>
</evidence>
<evidence type="ECO:0000256" key="5">
    <source>
        <dbReference type="ARBA" id="ARBA00022763"/>
    </source>
</evidence>
<dbReference type="AlphaFoldDB" id="A0A381PKL4"/>
<feature type="non-terminal residue" evidence="12">
    <location>
        <position position="1"/>
    </location>
</feature>
<keyword evidence="9" id="KW-0175">Coiled coil</keyword>
<dbReference type="PIRSF" id="PIRSF003128">
    <property type="entry name" value="RecN"/>
    <property type="match status" value="1"/>
</dbReference>
<evidence type="ECO:0000256" key="10">
    <source>
        <dbReference type="SAM" id="MobiDB-lite"/>
    </source>
</evidence>
<evidence type="ECO:0000256" key="7">
    <source>
        <dbReference type="ARBA" id="ARBA00023204"/>
    </source>
</evidence>
<keyword evidence="6" id="KW-0067">ATP-binding</keyword>
<keyword evidence="7" id="KW-0234">DNA repair</keyword>
<feature type="coiled-coil region" evidence="9">
    <location>
        <begin position="303"/>
        <end position="337"/>
    </location>
</feature>
<dbReference type="PANTHER" id="PTHR11059">
    <property type="entry name" value="DNA REPAIR PROTEIN RECN"/>
    <property type="match status" value="1"/>
</dbReference>
<gene>
    <name evidence="12" type="ORF">METZ01_LOCUS18837</name>
</gene>
<reference evidence="12" key="1">
    <citation type="submission" date="2018-05" db="EMBL/GenBank/DDBJ databases">
        <authorList>
            <person name="Lanie J.A."/>
            <person name="Ng W.-L."/>
            <person name="Kazmierczak K.M."/>
            <person name="Andrzejewski T.M."/>
            <person name="Davidsen T.M."/>
            <person name="Wayne K.J."/>
            <person name="Tettelin H."/>
            <person name="Glass J.I."/>
            <person name="Rusch D."/>
            <person name="Podicherti R."/>
            <person name="Tsui H.-C.T."/>
            <person name="Winkler M.E."/>
        </authorList>
    </citation>
    <scope>NUCLEOTIDE SEQUENCE</scope>
</reference>
<dbReference type="GO" id="GO:0005524">
    <property type="term" value="F:ATP binding"/>
    <property type="evidence" value="ECO:0007669"/>
    <property type="project" value="UniProtKB-KW"/>
</dbReference>
<feature type="domain" description="RecF/RecN/SMC N-terminal" evidence="11">
    <location>
        <begin position="6"/>
        <end position="470"/>
    </location>
</feature>
<dbReference type="GO" id="GO:0006281">
    <property type="term" value="P:DNA repair"/>
    <property type="evidence" value="ECO:0007669"/>
    <property type="project" value="UniProtKB-KW"/>
</dbReference>
<dbReference type="EMBL" id="UINC01000972">
    <property type="protein sequence ID" value="SUZ65983.1"/>
    <property type="molecule type" value="Genomic_DNA"/>
</dbReference>
<evidence type="ECO:0000313" key="12">
    <source>
        <dbReference type="EMBL" id="SUZ65983.1"/>
    </source>
</evidence>
<dbReference type="GO" id="GO:0006310">
    <property type="term" value="P:DNA recombination"/>
    <property type="evidence" value="ECO:0007669"/>
    <property type="project" value="InterPro"/>
</dbReference>
<name>A0A381PKL4_9ZZZZ</name>
<dbReference type="GO" id="GO:0009432">
    <property type="term" value="P:SOS response"/>
    <property type="evidence" value="ECO:0007669"/>
    <property type="project" value="TreeGrafter"/>
</dbReference>
<protein>
    <recommendedName>
        <fullName evidence="3">DNA repair protein RecN</fullName>
    </recommendedName>
    <alternativeName>
        <fullName evidence="8">Recombination protein N</fullName>
    </alternativeName>
</protein>
<dbReference type="InterPro" id="IPR003395">
    <property type="entry name" value="RecF/RecN/SMC_N"/>
</dbReference>
<dbReference type="NCBIfam" id="TIGR00634">
    <property type="entry name" value="recN"/>
    <property type="match status" value="1"/>
</dbReference>
<proteinExistence type="inferred from homology"/>
<keyword evidence="4" id="KW-0547">Nucleotide-binding</keyword>
<accession>A0A381PKL4</accession>
<sequence>VIEASTLLLQPGVSVLTGETGAGKTMVVQAIELLTGGRADPSMVRNGAEEASVEGRFEIPGGEEVILRRVIPAEGRSRAYLNGSLARASQLAEVGSDLVDLHGQHQHQSLLRQKVQRSALDQYGQVDLDPLGAARLEERRLLEEIEDTGGDAATRAREIDLLQFQVDELNQADLDDPGETDALADLEELLADATTHIEQGNRARATITDDDGALDLLGQAIGAIAERAPYREMVERLRGFQAELADAANEIRETVDGIDDEPERLAEVRSRRQLLLDLIRKYGDNLEDVIAYKNEAFDRLERLLHHEASADDLERALTKVREELAAAAKAVAESRRRAAPAFSDEVNRYLPELALEHANLSVEVRGDDPGDDVEIMFRANSGDGLHGLAKVASGGELARVMLSLRLVLTAGPPTLIFDEVDAGVGGAAAIAVGKALGRLGMTHQVLVVTHLPQVAAFANQHLVVDKTDDGRNVVSTVTEVTGDQRIRELARMLAGQPDSESGREHATELLQQAELDRSQV</sequence>